<reference evidence="2" key="1">
    <citation type="submission" date="2020-12" db="EMBL/GenBank/DDBJ databases">
        <title>Pontibaca salina gen. nov., sp. nov., isolated from marine sediment.</title>
        <authorList>
            <person name="Bo J."/>
            <person name="Wang S."/>
            <person name="Song X."/>
            <person name="Du Z."/>
        </authorList>
    </citation>
    <scope>NUCLEOTIDE SEQUENCE</scope>
    <source>
        <strain evidence="2">S1109L</strain>
    </source>
</reference>
<evidence type="ECO:0000313" key="2">
    <source>
        <dbReference type="EMBL" id="MBI6630962.1"/>
    </source>
</evidence>
<comment type="caution">
    <text evidence="2">The sequence shown here is derived from an EMBL/GenBank/DDBJ whole genome shotgun (WGS) entry which is preliminary data.</text>
</comment>
<dbReference type="Pfam" id="PF01425">
    <property type="entry name" value="Amidase"/>
    <property type="match status" value="1"/>
</dbReference>
<dbReference type="EMBL" id="JAEIJD010000019">
    <property type="protein sequence ID" value="MBI6630962.1"/>
    <property type="molecule type" value="Genomic_DNA"/>
</dbReference>
<name>A0A934HSG5_9RHOB</name>
<dbReference type="GO" id="GO:0003824">
    <property type="term" value="F:catalytic activity"/>
    <property type="evidence" value="ECO:0007669"/>
    <property type="project" value="InterPro"/>
</dbReference>
<dbReference type="PROSITE" id="PS00571">
    <property type="entry name" value="AMIDASES"/>
    <property type="match status" value="1"/>
</dbReference>
<protein>
    <submittedName>
        <fullName evidence="2">Asp-tRNA(Asn)/Glu-tRNA(Gln) amidotransferase GatCAB subunit A</fullName>
    </submittedName>
</protein>
<proteinExistence type="predicted"/>
<dbReference type="AlphaFoldDB" id="A0A934HSG5"/>
<dbReference type="PANTHER" id="PTHR11895">
    <property type="entry name" value="TRANSAMIDASE"/>
    <property type="match status" value="1"/>
</dbReference>
<gene>
    <name evidence="2" type="ORF">JAO82_13855</name>
</gene>
<keyword evidence="3" id="KW-1185">Reference proteome</keyword>
<dbReference type="SUPFAM" id="SSF75304">
    <property type="entry name" value="Amidase signature (AS) enzymes"/>
    <property type="match status" value="1"/>
</dbReference>
<dbReference type="InterPro" id="IPR036928">
    <property type="entry name" value="AS_sf"/>
</dbReference>
<evidence type="ECO:0000259" key="1">
    <source>
        <dbReference type="Pfam" id="PF01425"/>
    </source>
</evidence>
<dbReference type="InterPro" id="IPR023631">
    <property type="entry name" value="Amidase_dom"/>
</dbReference>
<evidence type="ECO:0000313" key="3">
    <source>
        <dbReference type="Proteomes" id="UP000613255"/>
    </source>
</evidence>
<organism evidence="2 3">
    <name type="scientific">Pontibaca salina</name>
    <dbReference type="NCBI Taxonomy" id="2795731"/>
    <lineage>
        <taxon>Bacteria</taxon>
        <taxon>Pseudomonadati</taxon>
        <taxon>Pseudomonadota</taxon>
        <taxon>Alphaproteobacteria</taxon>
        <taxon>Rhodobacterales</taxon>
        <taxon>Roseobacteraceae</taxon>
        <taxon>Pontibaca</taxon>
    </lineage>
</organism>
<dbReference type="InterPro" id="IPR020556">
    <property type="entry name" value="Amidase_CS"/>
</dbReference>
<dbReference type="PANTHER" id="PTHR11895:SF176">
    <property type="entry name" value="AMIDASE AMID-RELATED"/>
    <property type="match status" value="1"/>
</dbReference>
<dbReference type="Gene3D" id="3.90.1300.10">
    <property type="entry name" value="Amidase signature (AS) domain"/>
    <property type="match status" value="1"/>
</dbReference>
<dbReference type="RefSeq" id="WP_198686986.1">
    <property type="nucleotide sequence ID" value="NZ_JAEIJD010000019.1"/>
</dbReference>
<feature type="domain" description="Amidase" evidence="1">
    <location>
        <begin position="26"/>
        <end position="449"/>
    </location>
</feature>
<dbReference type="Proteomes" id="UP000613255">
    <property type="component" value="Unassembled WGS sequence"/>
</dbReference>
<dbReference type="InterPro" id="IPR000120">
    <property type="entry name" value="Amidase"/>
</dbReference>
<accession>A0A934HSG5</accession>
<sequence>MDKDLLKKTVTELSGLIKDKEVSPVEVTQNLLNYIDQSNKDTNSYISVTADSAMARAKEAEQEITSGNYKGVFHGVPIALKDNIYFENEVTTMASKIHKDFVSKDDATVTARLRDAGAVFTGKLNMHEYAWGIDNDNPHFGAVHNPWNPEKVPGGSSGGSGAAVASHSTYSSLGTDTAGSIRIPSSACGIVGLKPTHGRVSKYGIFPLAWTLDHVGPMSKSVADAAAMLTAIAGFDGRDPTCANVPVNDYLSGLNGNVKGLKIGVNEEYFFKDVDGPVEKLIRDRIADLEKQGAIVTTVSIPSLRNAEWVELATSLSEASAIHHSDMQTRPDDFGADIRFLFELGELFTAVDYLQAQQARRQLKLEFTAALQEVDVLIAPTLPFISPNIGDDKVNINGKQVDFIENCIRFTGPSNLTGLPAMTVPAGVVGNMPVGLQIIGRAFDEARVLNVGLAVEEMKPLGDHQPMLAP</sequence>